<dbReference type="GO" id="GO:0016787">
    <property type="term" value="F:hydrolase activity"/>
    <property type="evidence" value="ECO:0007669"/>
    <property type="project" value="UniProtKB-KW"/>
</dbReference>
<feature type="active site" description="Nucleophile" evidence="7">
    <location>
        <position position="441"/>
    </location>
</feature>
<comment type="caution">
    <text evidence="9">The sequence shown here is derived from an EMBL/GenBank/DDBJ whole genome shotgun (WGS) entry which is preliminary data.</text>
</comment>
<sequence length="522" mass="58590">MNKLKHFIQIFVVGWATLMLDSCSKDQIEATPNEPTVTSQISISTETNVVSEPSMNGVFKIALTKAVDKLTTVNYTISGSATNGSDYKALDTKISIPANTISIVIPIEVYEDTESEDNETITLTLINTNNPQVTLSPAKSAMITISANTASFTLLPGETSAYMVNPNATNETVALFYNLKTLSKTNYIVGQHDAFSSFYRDVGGDSDIKKTTGSDPALLGSDFMFITDDANTGTTTNWYYQQEQAIKQHVIEAYNKGMVNIFAWHFREPFEGKEFYTSQMTNFQKQNAFKSILPGGSNHDYYKSKLDKIAEIANSLIDSNGNLIPFIFRPFHEFDGDWFWWGAPYCTPQEFITLWQFTVEYLRDVQSVNNILFAYSPDNKFTTESEYLNHYPGDAYVDVLGMDNYGDFISMTQMGVDDANKKLKIISDLAIQKVKLAALTESGYFVEPGVTDPDPQFYSKNLYQALTNNDVELSFMMFWNNSKDRYCTPPPGESTTGDFILFANKQESLLQNEIPDLYALPL</sequence>
<dbReference type="PANTHER" id="PTHR40079">
    <property type="entry name" value="MANNAN ENDO-1,4-BETA-MANNOSIDASE E-RELATED"/>
    <property type="match status" value="1"/>
</dbReference>
<dbReference type="Proteomes" id="UP001610100">
    <property type="component" value="Unassembled WGS sequence"/>
</dbReference>
<evidence type="ECO:0000256" key="2">
    <source>
        <dbReference type="ARBA" id="ARBA00022729"/>
    </source>
</evidence>
<keyword evidence="10" id="KW-1185">Reference proteome</keyword>
<evidence type="ECO:0000256" key="7">
    <source>
        <dbReference type="PROSITE-ProRule" id="PRU01100"/>
    </source>
</evidence>
<dbReference type="Gene3D" id="2.60.40.2030">
    <property type="match status" value="1"/>
</dbReference>
<proteinExistence type="inferred from homology"/>
<feature type="domain" description="GH26" evidence="8">
    <location>
        <begin position="170"/>
        <end position="512"/>
    </location>
</feature>
<dbReference type="PRINTS" id="PR00739">
    <property type="entry name" value="GLHYDRLASE26"/>
</dbReference>
<comment type="similarity">
    <text evidence="1 7">Belongs to the glycosyl hydrolase 26 family.</text>
</comment>
<keyword evidence="6 7" id="KW-0326">Glycosidase</keyword>
<feature type="active site" description="Proton donor" evidence="7">
    <location>
        <position position="333"/>
    </location>
</feature>
<organism evidence="9 10">
    <name type="scientific">Gaetbulibacter aestuarii</name>
    <dbReference type="NCBI Taxonomy" id="1502358"/>
    <lineage>
        <taxon>Bacteria</taxon>
        <taxon>Pseudomonadati</taxon>
        <taxon>Bacteroidota</taxon>
        <taxon>Flavobacteriia</taxon>
        <taxon>Flavobacteriales</taxon>
        <taxon>Flavobacteriaceae</taxon>
        <taxon>Gaetbulibacter</taxon>
    </lineage>
</organism>
<evidence type="ECO:0000256" key="3">
    <source>
        <dbReference type="ARBA" id="ARBA00022737"/>
    </source>
</evidence>
<gene>
    <name evidence="9" type="ORF">V8G58_12930</name>
</gene>
<dbReference type="Gene3D" id="3.20.20.80">
    <property type="entry name" value="Glycosidases"/>
    <property type="match status" value="1"/>
</dbReference>
<dbReference type="RefSeq" id="WP_344741674.1">
    <property type="nucleotide sequence ID" value="NZ_BAABAY010000006.1"/>
</dbReference>
<evidence type="ECO:0000256" key="5">
    <source>
        <dbReference type="ARBA" id="ARBA00022837"/>
    </source>
</evidence>
<dbReference type="Pfam" id="PF03160">
    <property type="entry name" value="Calx-beta"/>
    <property type="match status" value="1"/>
</dbReference>
<dbReference type="PANTHER" id="PTHR40079:SF4">
    <property type="entry name" value="GH26 DOMAIN-CONTAINING PROTEIN-RELATED"/>
    <property type="match status" value="1"/>
</dbReference>
<dbReference type="InterPro" id="IPR017853">
    <property type="entry name" value="GH"/>
</dbReference>
<evidence type="ECO:0000313" key="10">
    <source>
        <dbReference type="Proteomes" id="UP001610100"/>
    </source>
</evidence>
<keyword evidence="2" id="KW-0732">Signal</keyword>
<dbReference type="InterPro" id="IPR000805">
    <property type="entry name" value="Glyco_hydro_26"/>
</dbReference>
<evidence type="ECO:0000259" key="8">
    <source>
        <dbReference type="PROSITE" id="PS51764"/>
    </source>
</evidence>
<dbReference type="Pfam" id="PF02156">
    <property type="entry name" value="Glyco_hydro_26"/>
    <property type="match status" value="1"/>
</dbReference>
<dbReference type="PROSITE" id="PS51764">
    <property type="entry name" value="GH26"/>
    <property type="match status" value="1"/>
</dbReference>
<accession>A0ABW7N166</accession>
<dbReference type="EMBL" id="JBAWKB010000004">
    <property type="protein sequence ID" value="MFH6772840.1"/>
    <property type="molecule type" value="Genomic_DNA"/>
</dbReference>
<protein>
    <submittedName>
        <fullName evidence="9">Glycosyl hydrolase</fullName>
    </submittedName>
</protein>
<evidence type="ECO:0000313" key="9">
    <source>
        <dbReference type="EMBL" id="MFH6772840.1"/>
    </source>
</evidence>
<dbReference type="SUPFAM" id="SSF141072">
    <property type="entry name" value="CalX-like"/>
    <property type="match status" value="1"/>
</dbReference>
<reference evidence="9 10" key="1">
    <citation type="submission" date="2024-02" db="EMBL/GenBank/DDBJ databases">
        <title>A Gaetbulibacter species isolated from tidal flats and genomic insights of their niches.</title>
        <authorList>
            <person name="Ye Y."/>
        </authorList>
    </citation>
    <scope>NUCLEOTIDE SEQUENCE [LARGE SCALE GENOMIC DNA]</scope>
    <source>
        <strain evidence="9 10">KYW382</strain>
    </source>
</reference>
<name>A0ABW7N166_9FLAO</name>
<evidence type="ECO:0000256" key="1">
    <source>
        <dbReference type="ARBA" id="ARBA00007754"/>
    </source>
</evidence>
<keyword evidence="5" id="KW-0106">Calcium</keyword>
<dbReference type="InterPro" id="IPR003644">
    <property type="entry name" value="Calx_beta"/>
</dbReference>
<dbReference type="SUPFAM" id="SSF51445">
    <property type="entry name" value="(Trans)glycosidases"/>
    <property type="match status" value="1"/>
</dbReference>
<keyword evidence="4 7" id="KW-0378">Hydrolase</keyword>
<evidence type="ECO:0000256" key="6">
    <source>
        <dbReference type="ARBA" id="ARBA00023295"/>
    </source>
</evidence>
<dbReference type="InterPro" id="IPR022790">
    <property type="entry name" value="GH26_dom"/>
</dbReference>
<dbReference type="InterPro" id="IPR038081">
    <property type="entry name" value="CalX-like_sf"/>
</dbReference>
<keyword evidence="3" id="KW-0677">Repeat</keyword>
<evidence type="ECO:0000256" key="4">
    <source>
        <dbReference type="ARBA" id="ARBA00022801"/>
    </source>
</evidence>